<proteinExistence type="predicted"/>
<gene>
    <name evidence="1" type="ORF">ABV298_13290</name>
</gene>
<reference evidence="1" key="1">
    <citation type="submission" date="2024-06" db="EMBL/GenBank/DDBJ databases">
        <title>Sequencing and assembly of the genome of Dyadobacter sp. strain 676, a symbiont of Cyamopsis tetragonoloba.</title>
        <authorList>
            <person name="Guro P."/>
            <person name="Sazanova A."/>
            <person name="Kuznetsova I."/>
            <person name="Belimov A."/>
            <person name="Safronova V."/>
        </authorList>
    </citation>
    <scope>NUCLEOTIDE SEQUENCE</scope>
    <source>
        <strain evidence="1">676</strain>
    </source>
</reference>
<protein>
    <recommendedName>
        <fullName evidence="2">Lipoprotein</fullName>
    </recommendedName>
</protein>
<evidence type="ECO:0000313" key="1">
    <source>
        <dbReference type="EMBL" id="XCH27310.1"/>
    </source>
</evidence>
<dbReference type="AlphaFoldDB" id="A0AAU8FSY9"/>
<dbReference type="RefSeq" id="WP_353722569.1">
    <property type="nucleotide sequence ID" value="NZ_CP159289.1"/>
</dbReference>
<evidence type="ECO:0008006" key="2">
    <source>
        <dbReference type="Google" id="ProtNLM"/>
    </source>
</evidence>
<organism evidence="1">
    <name type="scientific">Dyadobacter sp. 676</name>
    <dbReference type="NCBI Taxonomy" id="3088362"/>
    <lineage>
        <taxon>Bacteria</taxon>
        <taxon>Pseudomonadati</taxon>
        <taxon>Bacteroidota</taxon>
        <taxon>Cytophagia</taxon>
        <taxon>Cytophagales</taxon>
        <taxon>Spirosomataceae</taxon>
        <taxon>Dyadobacter</taxon>
    </lineage>
</organism>
<name>A0AAU8FSY9_9BACT</name>
<sequence>MKHHYMTLLISIGLYGCQSDVCFPPNSFGYLKAKVNGRNWEKTYSNAYQWVRAMTENDEQIPKCRRSRYFFVEASLLDRPGVVQQTLGFYSIPSTPGRYKLLPYDPKCEDTLAVFAQFCTFIDEDIYRDKYELVPGAENFLILEKYEHNGNREIKGTFEATFVLRSPRSWNSWEDTLRFTNGRFYTKIVIPEQRRS</sequence>
<dbReference type="EMBL" id="CP159289">
    <property type="protein sequence ID" value="XCH27310.1"/>
    <property type="molecule type" value="Genomic_DNA"/>
</dbReference>
<dbReference type="PROSITE" id="PS51257">
    <property type="entry name" value="PROKAR_LIPOPROTEIN"/>
    <property type="match status" value="1"/>
</dbReference>
<accession>A0AAU8FSY9</accession>